<feature type="signal peptide" evidence="2">
    <location>
        <begin position="1"/>
        <end position="22"/>
    </location>
</feature>
<keyword evidence="4" id="KW-1185">Reference proteome</keyword>
<dbReference type="AlphaFoldDB" id="A0AAV5SSK4"/>
<feature type="non-terminal residue" evidence="3">
    <location>
        <position position="1"/>
    </location>
</feature>
<name>A0AAV5SSK4_9BILA</name>
<dbReference type="Proteomes" id="UP001432027">
    <property type="component" value="Unassembled WGS sequence"/>
</dbReference>
<reference evidence="3" key="1">
    <citation type="submission" date="2023-10" db="EMBL/GenBank/DDBJ databases">
        <title>Genome assembly of Pristionchus species.</title>
        <authorList>
            <person name="Yoshida K."/>
            <person name="Sommer R.J."/>
        </authorList>
    </citation>
    <scope>NUCLEOTIDE SEQUENCE</scope>
    <source>
        <strain evidence="3">RS0144</strain>
    </source>
</reference>
<protein>
    <submittedName>
        <fullName evidence="3">Uncharacterized protein</fullName>
    </submittedName>
</protein>
<evidence type="ECO:0000256" key="1">
    <source>
        <dbReference type="SAM" id="MobiDB-lite"/>
    </source>
</evidence>
<feature type="region of interest" description="Disordered" evidence="1">
    <location>
        <begin position="42"/>
        <end position="79"/>
    </location>
</feature>
<comment type="caution">
    <text evidence="3">The sequence shown here is derived from an EMBL/GenBank/DDBJ whole genome shotgun (WGS) entry which is preliminary data.</text>
</comment>
<feature type="non-terminal residue" evidence="3">
    <location>
        <position position="79"/>
    </location>
</feature>
<accession>A0AAV5SSK4</accession>
<evidence type="ECO:0000313" key="4">
    <source>
        <dbReference type="Proteomes" id="UP001432027"/>
    </source>
</evidence>
<feature type="compositionally biased region" description="Basic and acidic residues" evidence="1">
    <location>
        <begin position="42"/>
        <end position="52"/>
    </location>
</feature>
<gene>
    <name evidence="3" type="ORF">PENTCL1PPCAC_8336</name>
</gene>
<organism evidence="3 4">
    <name type="scientific">Pristionchus entomophagus</name>
    <dbReference type="NCBI Taxonomy" id="358040"/>
    <lineage>
        <taxon>Eukaryota</taxon>
        <taxon>Metazoa</taxon>
        <taxon>Ecdysozoa</taxon>
        <taxon>Nematoda</taxon>
        <taxon>Chromadorea</taxon>
        <taxon>Rhabditida</taxon>
        <taxon>Rhabditina</taxon>
        <taxon>Diplogasteromorpha</taxon>
        <taxon>Diplogasteroidea</taxon>
        <taxon>Neodiplogasteridae</taxon>
        <taxon>Pristionchus</taxon>
    </lineage>
</organism>
<keyword evidence="2" id="KW-0732">Signal</keyword>
<sequence>ALAGRLVRRSLSFSCISFLVFASNMALSLSTSSSASLIVSDRRASPRWKNELHSSLSSSEEGGGGGRRGDVETLDALFR</sequence>
<evidence type="ECO:0000256" key="2">
    <source>
        <dbReference type="SAM" id="SignalP"/>
    </source>
</evidence>
<proteinExistence type="predicted"/>
<feature type="chain" id="PRO_5043910404" evidence="2">
    <location>
        <begin position="23"/>
        <end position="79"/>
    </location>
</feature>
<evidence type="ECO:0000313" key="3">
    <source>
        <dbReference type="EMBL" id="GMS86161.1"/>
    </source>
</evidence>
<dbReference type="EMBL" id="BTSX01000002">
    <property type="protein sequence ID" value="GMS86161.1"/>
    <property type="molecule type" value="Genomic_DNA"/>
</dbReference>